<reference evidence="2" key="1">
    <citation type="submission" date="2021-02" db="EMBL/GenBank/DDBJ databases">
        <authorList>
            <person name="Nowell W R."/>
        </authorList>
    </citation>
    <scope>NUCLEOTIDE SEQUENCE</scope>
</reference>
<dbReference type="AlphaFoldDB" id="A0A8S3AYL1"/>
<gene>
    <name evidence="1" type="ORF">BYL167_LOCUS37967</name>
    <name evidence="2" type="ORF">GIL414_LOCUS46300</name>
</gene>
<dbReference type="Proteomes" id="UP000681967">
    <property type="component" value="Unassembled WGS sequence"/>
</dbReference>
<dbReference type="EMBL" id="CAJOBH010087399">
    <property type="protein sequence ID" value="CAF4547510.1"/>
    <property type="molecule type" value="Genomic_DNA"/>
</dbReference>
<organism evidence="2 3">
    <name type="scientific">Rotaria magnacalcarata</name>
    <dbReference type="NCBI Taxonomy" id="392030"/>
    <lineage>
        <taxon>Eukaryota</taxon>
        <taxon>Metazoa</taxon>
        <taxon>Spiralia</taxon>
        <taxon>Gnathifera</taxon>
        <taxon>Rotifera</taxon>
        <taxon>Eurotatoria</taxon>
        <taxon>Bdelloidea</taxon>
        <taxon>Philodinida</taxon>
        <taxon>Philodinidae</taxon>
        <taxon>Rotaria</taxon>
    </lineage>
</organism>
<evidence type="ECO:0000313" key="2">
    <source>
        <dbReference type="EMBL" id="CAF4780041.1"/>
    </source>
</evidence>
<name>A0A8S3AYL1_9BILA</name>
<evidence type="ECO:0000313" key="1">
    <source>
        <dbReference type="EMBL" id="CAF4547510.1"/>
    </source>
</evidence>
<comment type="caution">
    <text evidence="2">The sequence shown here is derived from an EMBL/GenBank/DDBJ whole genome shotgun (WGS) entry which is preliminary data.</text>
</comment>
<proteinExistence type="predicted"/>
<evidence type="ECO:0000313" key="3">
    <source>
        <dbReference type="Proteomes" id="UP000681720"/>
    </source>
</evidence>
<accession>A0A8S3AYL1</accession>
<feature type="non-terminal residue" evidence="2">
    <location>
        <position position="1"/>
    </location>
</feature>
<sequence length="43" mass="4945">AFPKFKEALRLIPANIKRDSPLDATSARDLFPAIQPIYRYLKV</sequence>
<dbReference type="Proteomes" id="UP000681720">
    <property type="component" value="Unassembled WGS sequence"/>
</dbReference>
<protein>
    <submittedName>
        <fullName evidence="2">Uncharacterized protein</fullName>
    </submittedName>
</protein>
<dbReference type="EMBL" id="CAJOBJ010145010">
    <property type="protein sequence ID" value="CAF4780041.1"/>
    <property type="molecule type" value="Genomic_DNA"/>
</dbReference>